<evidence type="ECO:0000256" key="8">
    <source>
        <dbReference type="ARBA" id="ARBA00031747"/>
    </source>
</evidence>
<dbReference type="InterPro" id="IPR007900">
    <property type="entry name" value="TAF4_C"/>
</dbReference>
<evidence type="ECO:0000256" key="2">
    <source>
        <dbReference type="ARBA" id="ARBA00006178"/>
    </source>
</evidence>
<organism evidence="11 12">
    <name type="scientific">Lachnellula hyalina</name>
    <dbReference type="NCBI Taxonomy" id="1316788"/>
    <lineage>
        <taxon>Eukaryota</taxon>
        <taxon>Fungi</taxon>
        <taxon>Dikarya</taxon>
        <taxon>Ascomycota</taxon>
        <taxon>Pezizomycotina</taxon>
        <taxon>Leotiomycetes</taxon>
        <taxon>Helotiales</taxon>
        <taxon>Lachnaceae</taxon>
        <taxon>Lachnellula</taxon>
    </lineage>
</organism>
<evidence type="ECO:0000256" key="7">
    <source>
        <dbReference type="ARBA" id="ARBA00025346"/>
    </source>
</evidence>
<dbReference type="Pfam" id="PF05236">
    <property type="entry name" value="TAF4"/>
    <property type="match status" value="1"/>
</dbReference>
<keyword evidence="4" id="KW-0805">Transcription regulation</keyword>
<evidence type="ECO:0000259" key="10">
    <source>
        <dbReference type="Pfam" id="PF05236"/>
    </source>
</evidence>
<feature type="region of interest" description="Disordered" evidence="9">
    <location>
        <begin position="1"/>
        <end position="164"/>
    </location>
</feature>
<keyword evidence="5" id="KW-0804">Transcription</keyword>
<dbReference type="OrthoDB" id="21060at2759"/>
<dbReference type="Proteomes" id="UP000431533">
    <property type="component" value="Unassembled WGS sequence"/>
</dbReference>
<feature type="region of interest" description="Disordered" evidence="9">
    <location>
        <begin position="191"/>
        <end position="247"/>
    </location>
</feature>
<dbReference type="GO" id="GO:0006352">
    <property type="term" value="P:DNA-templated transcription initiation"/>
    <property type="evidence" value="ECO:0007669"/>
    <property type="project" value="InterPro"/>
</dbReference>
<evidence type="ECO:0000256" key="1">
    <source>
        <dbReference type="ARBA" id="ARBA00004123"/>
    </source>
</evidence>
<proteinExistence type="inferred from homology"/>
<gene>
    <name evidence="11" type="ORF">LHYA1_G003892</name>
</gene>
<evidence type="ECO:0000313" key="12">
    <source>
        <dbReference type="Proteomes" id="UP000431533"/>
    </source>
</evidence>
<evidence type="ECO:0000256" key="5">
    <source>
        <dbReference type="ARBA" id="ARBA00023163"/>
    </source>
</evidence>
<dbReference type="GeneID" id="41984090"/>
<comment type="subcellular location">
    <subcellularLocation>
        <location evidence="1">Nucleus</location>
    </subcellularLocation>
</comment>
<feature type="compositionally biased region" description="Polar residues" evidence="9">
    <location>
        <begin position="427"/>
        <end position="443"/>
    </location>
</feature>
<evidence type="ECO:0000313" key="11">
    <source>
        <dbReference type="EMBL" id="TVY27636.1"/>
    </source>
</evidence>
<evidence type="ECO:0000256" key="6">
    <source>
        <dbReference type="ARBA" id="ARBA00023242"/>
    </source>
</evidence>
<feature type="compositionally biased region" description="Low complexity" evidence="9">
    <location>
        <begin position="108"/>
        <end position="140"/>
    </location>
</feature>
<keyword evidence="6" id="KW-0539">Nucleus</keyword>
<comment type="function">
    <text evidence="7">Functions as a component of the DNA-binding general transcription factor complex TFIID. Binding of TFIID to a promoter (with or without TATA element) is the initial step in pre-initiation complex (PIC) formation. TFIID plays a key role in the regulation of gene expression by RNA polymerase II through different activities such as transcription activator interaction, core promoter recognition and selectivity, TFIIA and TFIIB interaction, chromatin modification (histone acetylation by TAF1), facilitation of DNA opening and initiation of transcription.</text>
</comment>
<dbReference type="GO" id="GO:0005669">
    <property type="term" value="C:transcription factor TFIID complex"/>
    <property type="evidence" value="ECO:0007669"/>
    <property type="project" value="InterPro"/>
</dbReference>
<feature type="region of interest" description="Disordered" evidence="9">
    <location>
        <begin position="385"/>
        <end position="526"/>
    </location>
</feature>
<reference evidence="11 12" key="1">
    <citation type="submission" date="2018-05" db="EMBL/GenBank/DDBJ databases">
        <title>Genome sequencing and assembly of the regulated plant pathogen Lachnellula willkommii and related sister species for the development of diagnostic species identification markers.</title>
        <authorList>
            <person name="Giroux E."/>
            <person name="Bilodeau G."/>
        </authorList>
    </citation>
    <scope>NUCLEOTIDE SEQUENCE [LARGE SCALE GENOMIC DNA]</scope>
    <source>
        <strain evidence="11 12">CBS 185.66</strain>
    </source>
</reference>
<accession>A0A8H8R4R6</accession>
<feature type="compositionally biased region" description="Low complexity" evidence="9">
    <location>
        <begin position="9"/>
        <end position="37"/>
    </location>
</feature>
<evidence type="ECO:0000256" key="9">
    <source>
        <dbReference type="SAM" id="MobiDB-lite"/>
    </source>
</evidence>
<feature type="domain" description="Transcription initiation factor TFIID component TAF4 C-terminal" evidence="10">
    <location>
        <begin position="340"/>
        <end position="616"/>
    </location>
</feature>
<comment type="caution">
    <text evidence="11">The sequence shown here is derived from an EMBL/GenBank/DDBJ whole genome shotgun (WGS) entry which is preliminary data.</text>
</comment>
<feature type="compositionally biased region" description="Polar residues" evidence="9">
    <location>
        <begin position="93"/>
        <end position="107"/>
    </location>
</feature>
<protein>
    <recommendedName>
        <fullName evidence="3">Transcription initiation factor TFIID subunit 4</fullName>
    </recommendedName>
    <alternativeName>
        <fullName evidence="8">TBP-associated factor 4</fullName>
    </alternativeName>
</protein>
<feature type="compositionally biased region" description="Basic and acidic residues" evidence="9">
    <location>
        <begin position="494"/>
        <end position="518"/>
    </location>
</feature>
<sequence length="629" mass="67465">MAQPPPPQQQQQQQQYAMPSPQYSPPHSAAAMSPANSQFPFPPAKKQRLSPNPPSQPSSPYVQSPYAMSPGTAAPQSASASPHFANVQLPPNVYNTPYSNGHTTPNINLPQAQPQPNHQNHQQPNPLNLPNQINTQNNFNDYNMAPRGPGSMGPPSKPADRSREDGVDMMDVLGGTGVDIREEEQYMYQSFNSQQSGSQSGTISSSHSFTQFPPGDERSFYGAGPANAAPEQVNGKSQEEYEKKAADKAWHDAARNISVSRQRELGDPFLDTARTQLKEQRIAQDHGLLLHLGPNGLMGQMVLPNQFSQSNVNVQTAVGPNGAMTATSGNFLSPESLLVDQLCLLSIATKHRLRGFIEEAAKLAKGRQTGSHGIVPGEWADAAASASMSTAVPEGGPRSGWESAVSPQSNPRKRSHSAANKLPTPVSDGSKTPSETPKFTNEVVSALRASALKERADEEERLRKRAARAARASGDVTRSGSVIPGTPGSIAPEVPEKGSSKKETKKKADSKASEEANHKAANATTSQFLSGSRGLFGKKKQYSWMSNAASGTSTPSRLMTSGLPGTPPAAPAPEKLTAEGVRRLGMWREDKEKGTGIQLRDWICVLEDDGHEKRALQKAYTLLDGSEPK</sequence>
<name>A0A8H8R4R6_9HELO</name>
<dbReference type="EMBL" id="QGMH01000045">
    <property type="protein sequence ID" value="TVY27636.1"/>
    <property type="molecule type" value="Genomic_DNA"/>
</dbReference>
<comment type="similarity">
    <text evidence="2">Belongs to the TAF4 family.</text>
</comment>
<dbReference type="AlphaFoldDB" id="A0A8H8R4R6"/>
<keyword evidence="12" id="KW-1185">Reference proteome</keyword>
<feature type="compositionally biased region" description="Basic and acidic residues" evidence="9">
    <location>
        <begin position="237"/>
        <end position="247"/>
    </location>
</feature>
<evidence type="ECO:0000256" key="4">
    <source>
        <dbReference type="ARBA" id="ARBA00023015"/>
    </source>
</evidence>
<dbReference type="RefSeq" id="XP_031006424.1">
    <property type="nucleotide sequence ID" value="XM_031148858.1"/>
</dbReference>
<evidence type="ECO:0000256" key="3">
    <source>
        <dbReference type="ARBA" id="ARBA00017306"/>
    </source>
</evidence>
<feature type="compositionally biased region" description="Low complexity" evidence="9">
    <location>
        <begin position="191"/>
        <end position="211"/>
    </location>
</feature>
<feature type="compositionally biased region" description="Basic and acidic residues" evidence="9">
    <location>
        <begin position="451"/>
        <end position="462"/>
    </location>
</feature>